<proteinExistence type="predicted"/>
<feature type="compositionally biased region" description="Basic and acidic residues" evidence="17">
    <location>
        <begin position="438"/>
        <end position="454"/>
    </location>
</feature>
<feature type="domain" description="PX" evidence="18">
    <location>
        <begin position="168"/>
        <end position="281"/>
    </location>
</feature>
<dbReference type="GeneID" id="106153549"/>
<evidence type="ECO:0000256" key="4">
    <source>
        <dbReference type="ARBA" id="ARBA00004496"/>
    </source>
</evidence>
<evidence type="ECO:0000256" key="2">
    <source>
        <dbReference type="ARBA" id="ARBA00004371"/>
    </source>
</evidence>
<dbReference type="GO" id="GO:0005764">
    <property type="term" value="C:lysosome"/>
    <property type="evidence" value="ECO:0007669"/>
    <property type="project" value="UniProtKB-SubCell"/>
</dbReference>
<keyword evidence="12" id="KW-0472">Membrane</keyword>
<evidence type="ECO:0000256" key="17">
    <source>
        <dbReference type="SAM" id="MobiDB-lite"/>
    </source>
</evidence>
<evidence type="ECO:0000256" key="14">
    <source>
        <dbReference type="ARBA" id="ARBA00063452"/>
    </source>
</evidence>
<evidence type="ECO:0000256" key="15">
    <source>
        <dbReference type="ARBA" id="ARBA00071931"/>
    </source>
</evidence>
<dbReference type="FunFam" id="3.30.1520.10:FF:000011">
    <property type="entry name" value="Putative sorting nexin-16"/>
    <property type="match status" value="1"/>
</dbReference>
<dbReference type="STRING" id="7574.A0A1S3HA55"/>
<dbReference type="Gene3D" id="3.30.1520.10">
    <property type="entry name" value="Phox-like domain"/>
    <property type="match status" value="1"/>
</dbReference>
<evidence type="ECO:0000256" key="16">
    <source>
        <dbReference type="SAM" id="Coils"/>
    </source>
</evidence>
<feature type="region of interest" description="Disordered" evidence="17">
    <location>
        <begin position="69"/>
        <end position="161"/>
    </location>
</feature>
<dbReference type="PROSITE" id="PS50195">
    <property type="entry name" value="PX"/>
    <property type="match status" value="1"/>
</dbReference>
<dbReference type="PANTHER" id="PTHR22999:SF23">
    <property type="entry name" value="SORTING NEXIN-16"/>
    <property type="match status" value="1"/>
</dbReference>
<dbReference type="InterPro" id="IPR001683">
    <property type="entry name" value="PX_dom"/>
</dbReference>
<evidence type="ECO:0000256" key="13">
    <source>
        <dbReference type="ARBA" id="ARBA00023228"/>
    </source>
</evidence>
<keyword evidence="13" id="KW-0458">Lysosome</keyword>
<dbReference type="SMART" id="SM00312">
    <property type="entry name" value="PX"/>
    <property type="match status" value="1"/>
</dbReference>
<keyword evidence="11" id="KW-0446">Lipid-binding</keyword>
<keyword evidence="8" id="KW-0967">Endosome</keyword>
<dbReference type="GO" id="GO:0035091">
    <property type="term" value="F:phosphatidylinositol binding"/>
    <property type="evidence" value="ECO:0007669"/>
    <property type="project" value="InterPro"/>
</dbReference>
<evidence type="ECO:0000256" key="1">
    <source>
        <dbReference type="ARBA" id="ARBA00004146"/>
    </source>
</evidence>
<keyword evidence="6" id="KW-0963">Cytoplasm</keyword>
<dbReference type="RefSeq" id="XP_013382975.1">
    <property type="nucleotide sequence ID" value="XM_013527521.2"/>
</dbReference>
<feature type="region of interest" description="Disordered" evidence="17">
    <location>
        <begin position="14"/>
        <end position="50"/>
    </location>
</feature>
<name>A0A1S3HA55_LINAN</name>
<dbReference type="Pfam" id="PF00787">
    <property type="entry name" value="PX"/>
    <property type="match status" value="1"/>
</dbReference>
<dbReference type="InterPro" id="IPR036871">
    <property type="entry name" value="PX_dom_sf"/>
</dbReference>
<dbReference type="KEGG" id="lak:106153549"/>
<dbReference type="GO" id="GO:0006622">
    <property type="term" value="P:protein targeting to lysosome"/>
    <property type="evidence" value="ECO:0007669"/>
    <property type="project" value="TreeGrafter"/>
</dbReference>
<accession>A0A1S3HA55</accession>
<dbReference type="InParanoid" id="A0A1S3HA55"/>
<sequence>MTTAFVPHSIYRREASTGNAASTCPSSTTDGAAKSQSAGDDIDQIKPAADNTQQTVAVKATVLRPAGFKPQFDLGYSGSSRSESVKPRRIMSRTGSESEGSQGATGGGLDSEVDPLLTAGDGESRSSKESEPELRAMASGVEYRPRSDAFHSQSERLQENREEQDIAVFELQAPIKGFEVMEARAKFTVYKIHVQRGPEESWFVFRRYTDFVRINRQLSKLFPGFRLALPPKRWFRDNYDVNFLEDRMLGLQAFINNILGHREMSQSAPVREFFCMDDPPGPHDSLEESRAHCEYLEDLNFNLQRSLKAKDCQIELLREELELTRQDLEGAQRALCREREKNRRRTVSPTSMRESMLSLAECDRNSCTEVDQEECDTKATKDNSRFPTPAELGDIPELEKKLESVTMSLVPNDTDKKIQDTEHTAGVSYHSQTKRKPLKSEDTGSLVKHEVLFS</sequence>
<dbReference type="OrthoDB" id="76516at2759"/>
<dbReference type="GO" id="GO:0008333">
    <property type="term" value="P:endosome to lysosome transport"/>
    <property type="evidence" value="ECO:0007669"/>
    <property type="project" value="TreeGrafter"/>
</dbReference>
<feature type="coiled-coil region" evidence="16">
    <location>
        <begin position="307"/>
        <end position="338"/>
    </location>
</feature>
<feature type="compositionally biased region" description="Basic and acidic residues" evidence="17">
    <location>
        <begin position="143"/>
        <end position="161"/>
    </location>
</feature>
<evidence type="ECO:0000256" key="5">
    <source>
        <dbReference type="ARBA" id="ARBA00022448"/>
    </source>
</evidence>
<keyword evidence="9" id="KW-0653">Protein transport</keyword>
<keyword evidence="19" id="KW-1185">Reference proteome</keyword>
<gene>
    <name evidence="20" type="primary">LOC106153549</name>
</gene>
<evidence type="ECO:0000256" key="7">
    <source>
        <dbReference type="ARBA" id="ARBA00022553"/>
    </source>
</evidence>
<evidence type="ECO:0000256" key="9">
    <source>
        <dbReference type="ARBA" id="ARBA00022927"/>
    </source>
</evidence>
<evidence type="ECO:0000256" key="10">
    <source>
        <dbReference type="ARBA" id="ARBA00023054"/>
    </source>
</evidence>
<dbReference type="Proteomes" id="UP000085678">
    <property type="component" value="Unplaced"/>
</dbReference>
<organism evidence="19 20">
    <name type="scientific">Lingula anatina</name>
    <name type="common">Brachiopod</name>
    <name type="synonym">Lingula unguis</name>
    <dbReference type="NCBI Taxonomy" id="7574"/>
    <lineage>
        <taxon>Eukaryota</taxon>
        <taxon>Metazoa</taxon>
        <taxon>Spiralia</taxon>
        <taxon>Lophotrochozoa</taxon>
        <taxon>Brachiopoda</taxon>
        <taxon>Linguliformea</taxon>
        <taxon>Lingulata</taxon>
        <taxon>Lingulida</taxon>
        <taxon>Linguloidea</taxon>
        <taxon>Lingulidae</taxon>
        <taxon>Lingula</taxon>
    </lineage>
</organism>
<evidence type="ECO:0000256" key="6">
    <source>
        <dbReference type="ARBA" id="ARBA00022490"/>
    </source>
</evidence>
<dbReference type="GO" id="GO:0031901">
    <property type="term" value="C:early endosome membrane"/>
    <property type="evidence" value="ECO:0007669"/>
    <property type="project" value="UniProtKB-SubCell"/>
</dbReference>
<reference evidence="20" key="1">
    <citation type="submission" date="2025-08" db="UniProtKB">
        <authorList>
            <consortium name="RefSeq"/>
        </authorList>
    </citation>
    <scope>IDENTIFICATION</scope>
    <source>
        <tissue evidence="20">Gonads</tissue>
    </source>
</reference>
<dbReference type="PANTHER" id="PTHR22999">
    <property type="entry name" value="PX SERINE/THREONINE KINASE PXK"/>
    <property type="match status" value="1"/>
</dbReference>
<comment type="subcellular location">
    <subcellularLocation>
        <location evidence="4">Cytoplasm</location>
    </subcellularLocation>
    <subcellularLocation>
        <location evidence="1">Early endosome membrane</location>
    </subcellularLocation>
    <subcellularLocation>
        <location evidence="3">Late endosome membrane</location>
        <topology evidence="3">Peripheral membrane protein</topology>
        <orientation evidence="3">Cytoplasmic side</orientation>
    </subcellularLocation>
    <subcellularLocation>
        <location evidence="2">Lysosome</location>
    </subcellularLocation>
</comment>
<comment type="subunit">
    <text evidence="14">Homooligomer. Interacts with EGFR.</text>
</comment>
<feature type="compositionally biased region" description="Basic and acidic residues" evidence="17">
    <location>
        <begin position="122"/>
        <end position="134"/>
    </location>
</feature>
<feature type="compositionally biased region" description="Basic and acidic residues" evidence="17">
    <location>
        <begin position="413"/>
        <end position="423"/>
    </location>
</feature>
<dbReference type="GO" id="GO:0031902">
    <property type="term" value="C:late endosome membrane"/>
    <property type="evidence" value="ECO:0007669"/>
    <property type="project" value="UniProtKB-SubCell"/>
</dbReference>
<protein>
    <recommendedName>
        <fullName evidence="15">Sorting nexin-16</fullName>
    </recommendedName>
</protein>
<feature type="compositionally biased region" description="Polar residues" evidence="17">
    <location>
        <begin position="93"/>
        <end position="102"/>
    </location>
</feature>
<evidence type="ECO:0000313" key="20">
    <source>
        <dbReference type="RefSeq" id="XP_013382975.1"/>
    </source>
</evidence>
<keyword evidence="5" id="KW-0813">Transport</keyword>
<feature type="compositionally biased region" description="Polar residues" evidence="17">
    <location>
        <begin position="16"/>
        <end position="38"/>
    </location>
</feature>
<feature type="region of interest" description="Disordered" evidence="17">
    <location>
        <begin position="411"/>
        <end position="454"/>
    </location>
</feature>
<dbReference type="SUPFAM" id="SSF64268">
    <property type="entry name" value="PX domain"/>
    <property type="match status" value="1"/>
</dbReference>
<evidence type="ECO:0000259" key="18">
    <source>
        <dbReference type="PROSITE" id="PS50195"/>
    </source>
</evidence>
<dbReference type="AlphaFoldDB" id="A0A1S3HA55"/>
<evidence type="ECO:0000256" key="11">
    <source>
        <dbReference type="ARBA" id="ARBA00023121"/>
    </source>
</evidence>
<evidence type="ECO:0000256" key="8">
    <source>
        <dbReference type="ARBA" id="ARBA00022753"/>
    </source>
</evidence>
<evidence type="ECO:0000313" key="19">
    <source>
        <dbReference type="Proteomes" id="UP000085678"/>
    </source>
</evidence>
<dbReference type="InterPro" id="IPR051837">
    <property type="entry name" value="SortingNexin/PXDomain-PKLike"/>
</dbReference>
<keyword evidence="10 16" id="KW-0175">Coiled coil</keyword>
<dbReference type="GO" id="GO:0045022">
    <property type="term" value="P:early endosome to late endosome transport"/>
    <property type="evidence" value="ECO:0007669"/>
    <property type="project" value="TreeGrafter"/>
</dbReference>
<evidence type="ECO:0000256" key="3">
    <source>
        <dbReference type="ARBA" id="ARBA00004492"/>
    </source>
</evidence>
<keyword evidence="7" id="KW-0597">Phosphoprotein</keyword>
<evidence type="ECO:0000256" key="12">
    <source>
        <dbReference type="ARBA" id="ARBA00023136"/>
    </source>
</evidence>